<proteinExistence type="predicted"/>
<gene>
    <name evidence="1" type="ORF">A9D12_12865</name>
</gene>
<sequence length="115" mass="11591">MSLRISSASVALALLGACGDTSPAPEGEAIACAIGQGADFAEDCTLERVAGGDAVILHHPDGGFRRMRLDPATGVPVAADGAESVVIEQTGDTLQFAVGGDRYRIARGTLATPAP</sequence>
<reference evidence="1 2" key="1">
    <citation type="submission" date="2016-05" db="EMBL/GenBank/DDBJ databases">
        <title>Compelete Genome Sequence of Bacteriochlorophyll-Synthesizing Bacterium Porphyrobacter neustonensis DSM 9434.</title>
        <authorList>
            <person name="Shi X.-L."/>
            <person name="Wu Y.-H."/>
            <person name="Cheng H."/>
            <person name="Xu L."/>
            <person name="Zhang X.-Q."/>
            <person name="Wang C.-S."/>
            <person name="Xu X.-W."/>
        </authorList>
    </citation>
    <scope>NUCLEOTIDE SEQUENCE [LARGE SCALE GENOMIC DNA]</scope>
    <source>
        <strain evidence="1 2">DSM 9434</strain>
    </source>
</reference>
<dbReference type="Proteomes" id="UP000078263">
    <property type="component" value="Chromosome"/>
</dbReference>
<evidence type="ECO:0008006" key="3">
    <source>
        <dbReference type="Google" id="ProtNLM"/>
    </source>
</evidence>
<dbReference type="OrthoDB" id="5402191at2"/>
<organism evidence="1 2">
    <name type="scientific">Erythrobacter neustonensis</name>
    <dbReference type="NCBI Taxonomy" id="1112"/>
    <lineage>
        <taxon>Bacteria</taxon>
        <taxon>Pseudomonadati</taxon>
        <taxon>Pseudomonadota</taxon>
        <taxon>Alphaproteobacteria</taxon>
        <taxon>Sphingomonadales</taxon>
        <taxon>Erythrobacteraceae</taxon>
        <taxon>Erythrobacter/Porphyrobacter group</taxon>
        <taxon>Erythrobacter</taxon>
    </lineage>
</organism>
<accession>A0A192D6M5</accession>
<dbReference type="RefSeq" id="WP_068352462.1">
    <property type="nucleotide sequence ID" value="NZ_CP016033.1"/>
</dbReference>
<protein>
    <recommendedName>
        <fullName evidence="3">Lipoprotein</fullName>
    </recommendedName>
</protein>
<name>A0A192D6M5_9SPHN</name>
<dbReference type="AlphaFoldDB" id="A0A192D6M5"/>
<dbReference type="EMBL" id="CP016033">
    <property type="protein sequence ID" value="ANK13686.1"/>
    <property type="molecule type" value="Genomic_DNA"/>
</dbReference>
<dbReference type="KEGG" id="pns:A9D12_12865"/>
<keyword evidence="2" id="KW-1185">Reference proteome</keyword>
<evidence type="ECO:0000313" key="2">
    <source>
        <dbReference type="Proteomes" id="UP000078263"/>
    </source>
</evidence>
<dbReference type="PROSITE" id="PS51257">
    <property type="entry name" value="PROKAR_LIPOPROTEIN"/>
    <property type="match status" value="1"/>
</dbReference>
<dbReference type="STRING" id="1112.A9D12_12865"/>
<evidence type="ECO:0000313" key="1">
    <source>
        <dbReference type="EMBL" id="ANK13686.1"/>
    </source>
</evidence>